<feature type="compositionally biased region" description="Basic residues" evidence="1">
    <location>
        <begin position="204"/>
        <end position="223"/>
    </location>
</feature>
<dbReference type="EMBL" id="BAAFST010000007">
    <property type="protein sequence ID" value="GAB1292600.1"/>
    <property type="molecule type" value="Genomic_DNA"/>
</dbReference>
<evidence type="ECO:0000256" key="1">
    <source>
        <dbReference type="SAM" id="MobiDB-lite"/>
    </source>
</evidence>
<evidence type="ECO:0000313" key="3">
    <source>
        <dbReference type="EMBL" id="GAB1292600.1"/>
    </source>
</evidence>
<dbReference type="PANTHER" id="PTHR22426">
    <property type="entry name" value="ARGININE_SERINE-RICH COILED-COIL PROTEIN 2"/>
    <property type="match status" value="1"/>
</dbReference>
<organism evidence="3 4">
    <name type="scientific">Apodemus speciosus</name>
    <name type="common">Large Japanese field mouse</name>
    <dbReference type="NCBI Taxonomy" id="105296"/>
    <lineage>
        <taxon>Eukaryota</taxon>
        <taxon>Metazoa</taxon>
        <taxon>Chordata</taxon>
        <taxon>Craniata</taxon>
        <taxon>Vertebrata</taxon>
        <taxon>Euteleostomi</taxon>
        <taxon>Mammalia</taxon>
        <taxon>Eutheria</taxon>
        <taxon>Euarchontoglires</taxon>
        <taxon>Glires</taxon>
        <taxon>Rodentia</taxon>
        <taxon>Myomorpha</taxon>
        <taxon>Muroidea</taxon>
        <taxon>Muridae</taxon>
        <taxon>Murinae</taxon>
        <taxon>Apodemus</taxon>
    </lineage>
</organism>
<feature type="compositionally biased region" description="Acidic residues" evidence="1">
    <location>
        <begin position="308"/>
        <end position="318"/>
    </location>
</feature>
<protein>
    <submittedName>
        <fullName evidence="3">Lysine-rich nucleolar protein 1</fullName>
    </submittedName>
</protein>
<feature type="compositionally biased region" description="Basic and acidic residues" evidence="1">
    <location>
        <begin position="297"/>
        <end position="307"/>
    </location>
</feature>
<feature type="compositionally biased region" description="Basic and acidic residues" evidence="1">
    <location>
        <begin position="333"/>
        <end position="344"/>
    </location>
</feature>
<dbReference type="PANTHER" id="PTHR22426:SF1">
    <property type="entry name" value="LYSINE-RICH NUCLEOLAR PROTEIN 1"/>
    <property type="match status" value="1"/>
</dbReference>
<feature type="compositionally biased region" description="Basic residues" evidence="1">
    <location>
        <begin position="266"/>
        <end position="275"/>
    </location>
</feature>
<feature type="compositionally biased region" description="Basic and acidic residues" evidence="1">
    <location>
        <begin position="375"/>
        <end position="389"/>
    </location>
</feature>
<feature type="compositionally biased region" description="Polar residues" evidence="1">
    <location>
        <begin position="54"/>
        <end position="63"/>
    </location>
</feature>
<feature type="compositionally biased region" description="Basic residues" evidence="1">
    <location>
        <begin position="16"/>
        <end position="27"/>
    </location>
</feature>
<feature type="region of interest" description="Disordered" evidence="1">
    <location>
        <begin position="192"/>
        <end position="344"/>
    </location>
</feature>
<feature type="region of interest" description="Disordered" evidence="1">
    <location>
        <begin position="1"/>
        <end position="179"/>
    </location>
</feature>
<reference evidence="3 4" key="1">
    <citation type="submission" date="2024-08" db="EMBL/GenBank/DDBJ databases">
        <title>The draft genome of Apodemus speciosus.</title>
        <authorList>
            <person name="Nabeshima K."/>
            <person name="Suzuki S."/>
            <person name="Onuma M."/>
        </authorList>
    </citation>
    <scope>NUCLEOTIDE SEQUENCE [LARGE SCALE GENOMIC DNA]</scope>
    <source>
        <strain evidence="3">IB14-021</strain>
    </source>
</reference>
<dbReference type="Proteomes" id="UP001623349">
    <property type="component" value="Unassembled WGS sequence"/>
</dbReference>
<comment type="caution">
    <text evidence="3">The sequence shown here is derived from an EMBL/GenBank/DDBJ whole genome shotgun (WGS) entry which is preliminary data.</text>
</comment>
<feature type="compositionally biased region" description="Basic and acidic residues" evidence="1">
    <location>
        <begin position="143"/>
        <end position="153"/>
    </location>
</feature>
<name>A0ABQ0EZZ6_APOSI</name>
<feature type="compositionally biased region" description="Basic residues" evidence="1">
    <location>
        <begin position="120"/>
        <end position="129"/>
    </location>
</feature>
<proteinExistence type="predicted"/>
<keyword evidence="4" id="KW-1185">Reference proteome</keyword>
<sequence>MVSKSQKTDLGSRLPEKKKKKKKKKRVVANVSEPETQYSVLNNNDYFIDVSPPRATSPSNNVGEVQVPEMLLSKRKKKKKSCSTDLEEYLETEPTRARQKKSPSPRRQVLEQSAEGLIREKKKKRRKSLSKTASQGSGLKSSPDPKHAKEVSKASRKSKKPRKDKQVPDMEALPPQDSWLYEAGDALRSCLEGAETEEQAALGQKRKQGSPRDHSKKKKKKKTHQEGDILLVNSRISMENSLKKGSKKSVRSEALEFIPIDSLKAPGKKKVKSKKKVEQPVGEGLAVKRKKKKKRKESGVKEDPWQEEKEESDPDLEVVLEKKGNMDETNIDQGEKEDGGKFRSEEGYPEELVCADVCRRAVELWVRRKALQEEIDRESGKTEASEPKKWTGTQFGQWDTAGFENEEQKLKFLKLMGGFKHLSPSFSRPPSMTVRSNMALDKKSSEMLQQSLQQDYDRAMSWKYSHGAGLGFNSEARKVFYIDRNASRAIKLQD</sequence>
<dbReference type="InterPro" id="IPR028124">
    <property type="entry name" value="SMAP_dom"/>
</dbReference>
<evidence type="ECO:0000313" key="4">
    <source>
        <dbReference type="Proteomes" id="UP001623349"/>
    </source>
</evidence>
<evidence type="ECO:0000259" key="2">
    <source>
        <dbReference type="Pfam" id="PF15477"/>
    </source>
</evidence>
<feature type="compositionally biased region" description="Basic residues" evidence="1">
    <location>
        <begin position="154"/>
        <end position="163"/>
    </location>
</feature>
<feature type="compositionally biased region" description="Polar residues" evidence="1">
    <location>
        <begin position="33"/>
        <end position="45"/>
    </location>
</feature>
<accession>A0ABQ0EZZ6</accession>
<feature type="domain" description="Small acidic protein-like" evidence="2">
    <location>
        <begin position="398"/>
        <end position="471"/>
    </location>
</feature>
<feature type="region of interest" description="Disordered" evidence="1">
    <location>
        <begin position="375"/>
        <end position="397"/>
    </location>
</feature>
<gene>
    <name evidence="3" type="ORF">APTSU1_000783100</name>
</gene>
<feature type="compositionally biased region" description="Basic residues" evidence="1">
    <location>
        <begin position="287"/>
        <end position="296"/>
    </location>
</feature>
<dbReference type="Pfam" id="PF15477">
    <property type="entry name" value="SMAP"/>
    <property type="match status" value="1"/>
</dbReference>